<reference evidence="7 8" key="1">
    <citation type="journal article" date="2010" name="Stand. Genomic Sci.">
        <title>Complete genome sequence of Denitrovibrio acetiphilus type strain (N2460).</title>
        <authorList>
            <person name="Kiss H."/>
            <person name="Lang E."/>
            <person name="Lapidus A."/>
            <person name="Copeland A."/>
            <person name="Nolan M."/>
            <person name="Glavina Del Rio T."/>
            <person name="Chen F."/>
            <person name="Lucas S."/>
            <person name="Tice H."/>
            <person name="Cheng J.F."/>
            <person name="Han C."/>
            <person name="Goodwin L."/>
            <person name="Pitluck S."/>
            <person name="Liolios K."/>
            <person name="Pati A."/>
            <person name="Ivanova N."/>
            <person name="Mavromatis K."/>
            <person name="Chen A."/>
            <person name="Palaniappan K."/>
            <person name="Land M."/>
            <person name="Hauser L."/>
            <person name="Chang Y.J."/>
            <person name="Jeffries C.D."/>
            <person name="Detter J.C."/>
            <person name="Brettin T."/>
            <person name="Spring S."/>
            <person name="Rohde M."/>
            <person name="Goker M."/>
            <person name="Woyke T."/>
            <person name="Bristow J."/>
            <person name="Eisen J.A."/>
            <person name="Markowitz V."/>
            <person name="Hugenholtz P."/>
            <person name="Kyrpides N.C."/>
            <person name="Klenk H.P."/>
        </authorList>
    </citation>
    <scope>NUCLEOTIDE SEQUENCE [LARGE SCALE GENOMIC DNA]</scope>
    <source>
        <strain evidence="8">DSM 12809 / NBRC 114555 / N2460</strain>
    </source>
</reference>
<dbReference type="InParanoid" id="D4H7T6"/>
<evidence type="ECO:0000259" key="6">
    <source>
        <dbReference type="Pfam" id="PF22740"/>
    </source>
</evidence>
<proteinExistence type="inferred from homology"/>
<keyword evidence="1 4" id="KW-0547">Nucleotide-binding</keyword>
<feature type="binding site" evidence="4">
    <location>
        <begin position="64"/>
        <end position="67"/>
    </location>
    <ligand>
        <name>GTP</name>
        <dbReference type="ChEBI" id="CHEBI:37565"/>
    </ligand>
</feature>
<gene>
    <name evidence="7" type="ordered locus">Dacet_1313</name>
</gene>
<dbReference type="PANTHER" id="PTHR30448:SF0">
    <property type="entry name" value="RNASE ADAPTER PROTEIN RAPZ"/>
    <property type="match status" value="1"/>
</dbReference>
<dbReference type="HAMAP" id="MF_00636">
    <property type="entry name" value="RapZ_like"/>
    <property type="match status" value="1"/>
</dbReference>
<evidence type="ECO:0000256" key="1">
    <source>
        <dbReference type="ARBA" id="ARBA00022741"/>
    </source>
</evidence>
<feature type="domain" description="RapZ C-terminal" evidence="6">
    <location>
        <begin position="163"/>
        <end position="284"/>
    </location>
</feature>
<evidence type="ECO:0000256" key="3">
    <source>
        <dbReference type="ARBA" id="ARBA00023134"/>
    </source>
</evidence>
<keyword evidence="3 4" id="KW-0342">GTP-binding</keyword>
<dbReference type="SUPFAM" id="SSF52540">
    <property type="entry name" value="P-loop containing nucleoside triphosphate hydrolases"/>
    <property type="match status" value="1"/>
</dbReference>
<dbReference type="Proteomes" id="UP000002012">
    <property type="component" value="Chromosome"/>
</dbReference>
<feature type="domain" description="RapZ-like N-terminal" evidence="5">
    <location>
        <begin position="8"/>
        <end position="156"/>
    </location>
</feature>
<dbReference type="PANTHER" id="PTHR30448">
    <property type="entry name" value="RNASE ADAPTER PROTEIN RAPZ"/>
    <property type="match status" value="1"/>
</dbReference>
<dbReference type="InterPro" id="IPR053931">
    <property type="entry name" value="RapZ_C"/>
</dbReference>
<evidence type="ECO:0000313" key="7">
    <source>
        <dbReference type="EMBL" id="ADD68085.1"/>
    </source>
</evidence>
<keyword evidence="8" id="KW-1185">Reference proteome</keyword>
<dbReference type="NCBIfam" id="NF003828">
    <property type="entry name" value="PRK05416.1"/>
    <property type="match status" value="1"/>
</dbReference>
<keyword evidence="2 4" id="KW-0067">ATP-binding</keyword>
<dbReference type="RefSeq" id="WP_013010607.1">
    <property type="nucleotide sequence ID" value="NC_013943.1"/>
</dbReference>
<name>D4H7T6_DENA2</name>
<dbReference type="InterPro" id="IPR027417">
    <property type="entry name" value="P-loop_NTPase"/>
</dbReference>
<dbReference type="KEGG" id="dap:Dacet_1313"/>
<dbReference type="PaxDb" id="522772-Dacet_1313"/>
<sequence precursor="true">MKGFDKSLVVLTGLSGGGKSVAASTMEDMGYYTIDNLPLKLLDKLVELMLGFDNDLHKVALVIDARSKDIALVCEKINLLKEKYNAKIVFIHAGDDVLLKRYKETRRKHPMGETLVEAIASEREMLWPVRELADLAIDTSQLNVHQLKSRLEDAFSEGNDNGMIITVQSFGFKYGLPQDSDLVFDVRFLKNPFFVDELRSQTGLDTQVREYVFSDLAAKKFLKHLKEMLGFLIPKYLREGKKFLTVSIGCTGGRHRSVANVEFIAEYLEKKTSHKVNIRHRDIDR</sequence>
<evidence type="ECO:0000313" key="8">
    <source>
        <dbReference type="Proteomes" id="UP000002012"/>
    </source>
</evidence>
<dbReference type="AlphaFoldDB" id="D4H7T6"/>
<dbReference type="InterPro" id="IPR053930">
    <property type="entry name" value="RapZ-like_N"/>
</dbReference>
<evidence type="ECO:0000256" key="2">
    <source>
        <dbReference type="ARBA" id="ARBA00022840"/>
    </source>
</evidence>
<protein>
    <submittedName>
        <fullName evidence="7">Uncharacterized protein</fullName>
    </submittedName>
</protein>
<dbReference type="GO" id="GO:0005525">
    <property type="term" value="F:GTP binding"/>
    <property type="evidence" value="ECO:0007669"/>
    <property type="project" value="UniProtKB-UniRule"/>
</dbReference>
<dbReference type="FunCoup" id="D4H7T6">
    <property type="interactions" value="158"/>
</dbReference>
<evidence type="ECO:0000256" key="4">
    <source>
        <dbReference type="HAMAP-Rule" id="MF_00636"/>
    </source>
</evidence>
<dbReference type="GO" id="GO:0005524">
    <property type="term" value="F:ATP binding"/>
    <property type="evidence" value="ECO:0007669"/>
    <property type="project" value="UniProtKB-UniRule"/>
</dbReference>
<dbReference type="HOGENOM" id="CLU_059558_0_0_0"/>
<dbReference type="STRING" id="522772.Dacet_1313"/>
<accession>D4H7T6</accession>
<dbReference type="eggNOG" id="COG1660">
    <property type="taxonomic scope" value="Bacteria"/>
</dbReference>
<organism evidence="7 8">
    <name type="scientific">Denitrovibrio acetiphilus (strain DSM 12809 / NBRC 114555 / N2460)</name>
    <dbReference type="NCBI Taxonomy" id="522772"/>
    <lineage>
        <taxon>Bacteria</taxon>
        <taxon>Pseudomonadati</taxon>
        <taxon>Deferribacterota</taxon>
        <taxon>Deferribacteres</taxon>
        <taxon>Deferribacterales</taxon>
        <taxon>Geovibrionaceae</taxon>
        <taxon>Denitrovibrio</taxon>
    </lineage>
</organism>
<dbReference type="Gene3D" id="3.40.50.300">
    <property type="entry name" value="P-loop containing nucleotide triphosphate hydrolases"/>
    <property type="match status" value="1"/>
</dbReference>
<feature type="binding site" evidence="4">
    <location>
        <begin position="13"/>
        <end position="20"/>
    </location>
    <ligand>
        <name>ATP</name>
        <dbReference type="ChEBI" id="CHEBI:30616"/>
    </ligand>
</feature>
<dbReference type="OrthoDB" id="9784461at2"/>
<evidence type="ECO:0000259" key="5">
    <source>
        <dbReference type="Pfam" id="PF03668"/>
    </source>
</evidence>
<dbReference type="Pfam" id="PF22740">
    <property type="entry name" value="PapZ_C"/>
    <property type="match status" value="1"/>
</dbReference>
<dbReference type="EMBL" id="CP001968">
    <property type="protein sequence ID" value="ADD68085.1"/>
    <property type="molecule type" value="Genomic_DNA"/>
</dbReference>
<dbReference type="InterPro" id="IPR005337">
    <property type="entry name" value="RapZ-like"/>
</dbReference>
<dbReference type="Pfam" id="PF03668">
    <property type="entry name" value="RapZ-like_N"/>
    <property type="match status" value="1"/>
</dbReference>
<dbReference type="PIRSF" id="PIRSF005052">
    <property type="entry name" value="P-loopkin"/>
    <property type="match status" value="1"/>
</dbReference>